<evidence type="ECO:0000313" key="1">
    <source>
        <dbReference type="EMBL" id="CAH0718975.1"/>
    </source>
</evidence>
<gene>
    <name evidence="1" type="ORF">BINO364_LOCUS5374</name>
</gene>
<feature type="non-terminal residue" evidence="1">
    <location>
        <position position="75"/>
    </location>
</feature>
<protein>
    <submittedName>
        <fullName evidence="1">Uncharacterized protein</fullName>
    </submittedName>
</protein>
<reference evidence="1" key="1">
    <citation type="submission" date="2021-12" db="EMBL/GenBank/DDBJ databases">
        <authorList>
            <person name="Martin H S."/>
        </authorList>
    </citation>
    <scope>NUCLEOTIDE SEQUENCE</scope>
</reference>
<proteinExistence type="predicted"/>
<dbReference type="AlphaFoldDB" id="A0A8J9VGK5"/>
<accession>A0A8J9VGK5</accession>
<organism evidence="1 2">
    <name type="scientific">Brenthis ino</name>
    <name type="common">lesser marbled fritillary</name>
    <dbReference type="NCBI Taxonomy" id="405034"/>
    <lineage>
        <taxon>Eukaryota</taxon>
        <taxon>Metazoa</taxon>
        <taxon>Ecdysozoa</taxon>
        <taxon>Arthropoda</taxon>
        <taxon>Hexapoda</taxon>
        <taxon>Insecta</taxon>
        <taxon>Pterygota</taxon>
        <taxon>Neoptera</taxon>
        <taxon>Endopterygota</taxon>
        <taxon>Lepidoptera</taxon>
        <taxon>Glossata</taxon>
        <taxon>Ditrysia</taxon>
        <taxon>Papilionoidea</taxon>
        <taxon>Nymphalidae</taxon>
        <taxon>Heliconiinae</taxon>
        <taxon>Argynnini</taxon>
        <taxon>Brenthis</taxon>
    </lineage>
</organism>
<evidence type="ECO:0000313" key="2">
    <source>
        <dbReference type="Proteomes" id="UP000838878"/>
    </source>
</evidence>
<keyword evidence="2" id="KW-1185">Reference proteome</keyword>
<dbReference type="Proteomes" id="UP000838878">
    <property type="component" value="Chromosome 13"/>
</dbReference>
<dbReference type="EMBL" id="OV170233">
    <property type="protein sequence ID" value="CAH0718975.1"/>
    <property type="molecule type" value="Genomic_DNA"/>
</dbReference>
<dbReference type="OrthoDB" id="7160344at2759"/>
<name>A0A8J9VGK5_9NEOP</name>
<sequence>MLVKIAHMYPDVDNLRCKDLTLTMECIIPRRPKRNLPTLPEDKEYTIEFKTKLVGKKRRQRRQLRLPVLQESDEH</sequence>